<dbReference type="Pfam" id="PF01408">
    <property type="entry name" value="GFO_IDH_MocA"/>
    <property type="match status" value="1"/>
</dbReference>
<evidence type="ECO:0000313" key="5">
    <source>
        <dbReference type="Proteomes" id="UP001155546"/>
    </source>
</evidence>
<dbReference type="InterPro" id="IPR036291">
    <property type="entry name" value="NAD(P)-bd_dom_sf"/>
</dbReference>
<dbReference type="PANTHER" id="PTHR43377:SF1">
    <property type="entry name" value="BILIVERDIN REDUCTASE A"/>
    <property type="match status" value="1"/>
</dbReference>
<dbReference type="InterPro" id="IPR000683">
    <property type="entry name" value="Gfo/Idh/MocA-like_OxRdtase_N"/>
</dbReference>
<dbReference type="InterPro" id="IPR051450">
    <property type="entry name" value="Gfo/Idh/MocA_Oxidoreductases"/>
</dbReference>
<dbReference type="AlphaFoldDB" id="A0A9X2WLW0"/>
<sequence length="326" mass="36203">MKTVVVIGLGAIAARHRKNVKQLFPEAKIFAVSASGRALAQPIDDAEAILLNLDEIIPLLPDFVIIASPSSLHAKHAITLINANIPVLVEKPIAATTDQADVLLAVSMQNHTPVAIGYCLRFMPAALTLKRIVESNLIGDIYHCTCNVGQYLPDWRPNKDYQTTVSANAELGGGVLLELSHELDYLQWLLGDLQFEHAILRGSKDLNLDVEEIADITLSTVSGTICQLHMDFLQHVPQRKCQLIGHNGRVEWDLVQNTVTVFNHCGIEVIYSEPTWDRNLMYVDMLKSFMTQINNQSHDNHTVLQAAKTIALIDTVKDRACYRGRI</sequence>
<gene>
    <name evidence="4" type="ORF">NE535_07605</name>
</gene>
<dbReference type="InterPro" id="IPR055170">
    <property type="entry name" value="GFO_IDH_MocA-like_dom"/>
</dbReference>
<name>A0A9X2WLW0_9GAMM</name>
<dbReference type="PANTHER" id="PTHR43377">
    <property type="entry name" value="BILIVERDIN REDUCTASE A"/>
    <property type="match status" value="1"/>
</dbReference>
<keyword evidence="5" id="KW-1185">Reference proteome</keyword>
<evidence type="ECO:0000259" key="3">
    <source>
        <dbReference type="Pfam" id="PF22725"/>
    </source>
</evidence>
<feature type="domain" description="GFO/IDH/MocA-like oxidoreductase" evidence="3">
    <location>
        <begin position="127"/>
        <end position="250"/>
    </location>
</feature>
<evidence type="ECO:0000259" key="2">
    <source>
        <dbReference type="Pfam" id="PF01408"/>
    </source>
</evidence>
<comment type="caution">
    <text evidence="4">The sequence shown here is derived from an EMBL/GenBank/DDBJ whole genome shotgun (WGS) entry which is preliminary data.</text>
</comment>
<keyword evidence="1" id="KW-0732">Signal</keyword>
<evidence type="ECO:0000256" key="1">
    <source>
        <dbReference type="ARBA" id="ARBA00022729"/>
    </source>
</evidence>
<dbReference type="Proteomes" id="UP001155546">
    <property type="component" value="Unassembled WGS sequence"/>
</dbReference>
<dbReference type="EMBL" id="JAMTCD010000007">
    <property type="protein sequence ID" value="MCT7941663.1"/>
    <property type="molecule type" value="Genomic_DNA"/>
</dbReference>
<dbReference type="RefSeq" id="WP_261298050.1">
    <property type="nucleotide sequence ID" value="NZ_JAMTCD010000007.1"/>
</dbReference>
<dbReference type="SUPFAM" id="SSF51735">
    <property type="entry name" value="NAD(P)-binding Rossmann-fold domains"/>
    <property type="match status" value="1"/>
</dbReference>
<dbReference type="Gene3D" id="3.30.360.10">
    <property type="entry name" value="Dihydrodipicolinate Reductase, domain 2"/>
    <property type="match status" value="1"/>
</dbReference>
<reference evidence="4" key="1">
    <citation type="journal article" date="2023" name="Int. J. Syst. Evol. Microbiol.">
        <title>&lt;i&gt;Shewanella septentrionalis&lt;/i&gt; sp. nov. and &lt;i&gt;Shewanella holmiensis&lt;/i&gt; sp. nov., isolated from Baltic Sea water and sediments.</title>
        <authorList>
            <person name="Martin-Rodriguez A.J."/>
            <person name="Thorell K."/>
            <person name="Joffre E."/>
            <person name="Jensie-Markopoulos S."/>
            <person name="Moore E.R.B."/>
            <person name="Sjoling A."/>
        </authorList>
    </citation>
    <scope>NUCLEOTIDE SEQUENCE</scope>
    <source>
        <strain evidence="4">SP1S2-7</strain>
    </source>
</reference>
<organism evidence="4 5">
    <name type="scientific">Shewanella holmiensis</name>
    <dbReference type="NCBI Taxonomy" id="2952222"/>
    <lineage>
        <taxon>Bacteria</taxon>
        <taxon>Pseudomonadati</taxon>
        <taxon>Pseudomonadota</taxon>
        <taxon>Gammaproteobacteria</taxon>
        <taxon>Alteromonadales</taxon>
        <taxon>Shewanellaceae</taxon>
        <taxon>Shewanella</taxon>
    </lineage>
</organism>
<evidence type="ECO:0000313" key="4">
    <source>
        <dbReference type="EMBL" id="MCT7941663.1"/>
    </source>
</evidence>
<dbReference type="SUPFAM" id="SSF55347">
    <property type="entry name" value="Glyceraldehyde-3-phosphate dehydrogenase-like, C-terminal domain"/>
    <property type="match status" value="1"/>
</dbReference>
<dbReference type="GO" id="GO:0000166">
    <property type="term" value="F:nucleotide binding"/>
    <property type="evidence" value="ECO:0007669"/>
    <property type="project" value="InterPro"/>
</dbReference>
<dbReference type="Pfam" id="PF22725">
    <property type="entry name" value="GFO_IDH_MocA_C3"/>
    <property type="match status" value="1"/>
</dbReference>
<dbReference type="Gene3D" id="3.40.50.720">
    <property type="entry name" value="NAD(P)-binding Rossmann-like Domain"/>
    <property type="match status" value="1"/>
</dbReference>
<feature type="domain" description="Gfo/Idh/MocA-like oxidoreductase N-terminal" evidence="2">
    <location>
        <begin position="3"/>
        <end position="117"/>
    </location>
</feature>
<proteinExistence type="predicted"/>
<accession>A0A9X2WLW0</accession>
<protein>
    <submittedName>
        <fullName evidence="4">Gfo/Idh/MocA family oxidoreductase</fullName>
    </submittedName>
</protein>